<evidence type="ECO:0000313" key="3">
    <source>
        <dbReference type="Proteomes" id="UP000295274"/>
    </source>
</evidence>
<dbReference type="Proteomes" id="UP000295274">
    <property type="component" value="Unassembled WGS sequence"/>
</dbReference>
<organism evidence="2 3">
    <name type="scientific">Maribacter caenipelagi</name>
    <dbReference type="NCBI Taxonomy" id="1447781"/>
    <lineage>
        <taxon>Bacteria</taxon>
        <taxon>Pseudomonadati</taxon>
        <taxon>Bacteroidota</taxon>
        <taxon>Flavobacteriia</taxon>
        <taxon>Flavobacteriales</taxon>
        <taxon>Flavobacteriaceae</taxon>
        <taxon>Maribacter</taxon>
    </lineage>
</organism>
<dbReference type="EMBL" id="SNZW01000016">
    <property type="protein sequence ID" value="TDS13556.1"/>
    <property type="molecule type" value="Genomic_DNA"/>
</dbReference>
<accession>A0A4R7D3X1</accession>
<reference evidence="2 3" key="1">
    <citation type="submission" date="2019-03" db="EMBL/GenBank/DDBJ databases">
        <title>Genomic Encyclopedia of Type Strains, Phase III (KMG-III): the genomes of soil and plant-associated and newly described type strains.</title>
        <authorList>
            <person name="Whitman W."/>
        </authorList>
    </citation>
    <scope>NUCLEOTIDE SEQUENCE [LARGE SCALE GENOMIC DNA]</scope>
    <source>
        <strain evidence="2 3">CECT 8455</strain>
    </source>
</reference>
<dbReference type="AlphaFoldDB" id="A0A4R7D3X1"/>
<evidence type="ECO:0000256" key="1">
    <source>
        <dbReference type="SAM" id="Phobius"/>
    </source>
</evidence>
<keyword evidence="3" id="KW-1185">Reference proteome</keyword>
<feature type="transmembrane region" description="Helical" evidence="1">
    <location>
        <begin position="6"/>
        <end position="26"/>
    </location>
</feature>
<evidence type="ECO:0008006" key="4">
    <source>
        <dbReference type="Google" id="ProtNLM"/>
    </source>
</evidence>
<keyword evidence="1" id="KW-1133">Transmembrane helix</keyword>
<sequence>MSINIIGILIDFVLVVLIWIVQLIIYPSFTFYNHKNLVLWHKKYTRLIAYIVGPLMVGQLALSIYHCMIEAQPYQLIKLILIIFVWVITMLQFVPLHNRITNNEFDHKVILSLVQKNWSRTTLWTVILFIECVFI</sequence>
<keyword evidence="1" id="KW-0472">Membrane</keyword>
<proteinExistence type="predicted"/>
<feature type="transmembrane region" description="Helical" evidence="1">
    <location>
        <begin position="77"/>
        <end position="96"/>
    </location>
</feature>
<dbReference type="OrthoDB" id="883418at2"/>
<comment type="caution">
    <text evidence="2">The sequence shown here is derived from an EMBL/GenBank/DDBJ whole genome shotgun (WGS) entry which is preliminary data.</text>
</comment>
<evidence type="ECO:0000313" key="2">
    <source>
        <dbReference type="EMBL" id="TDS13556.1"/>
    </source>
</evidence>
<gene>
    <name evidence="2" type="ORF">DFQ03_2849</name>
</gene>
<protein>
    <recommendedName>
        <fullName evidence="4">DUF1772 domain-containing protein</fullName>
    </recommendedName>
</protein>
<name>A0A4R7D3X1_9FLAO</name>
<feature type="transmembrane region" description="Helical" evidence="1">
    <location>
        <begin position="47"/>
        <end position="65"/>
    </location>
</feature>
<keyword evidence="1" id="KW-0812">Transmembrane</keyword>